<proteinExistence type="predicted"/>
<feature type="compositionally biased region" description="Polar residues" evidence="1">
    <location>
        <begin position="123"/>
        <end position="133"/>
    </location>
</feature>
<evidence type="ECO:0000313" key="3">
    <source>
        <dbReference type="Proteomes" id="UP000028582"/>
    </source>
</evidence>
<feature type="compositionally biased region" description="Basic and acidic residues" evidence="1">
    <location>
        <begin position="15"/>
        <end position="34"/>
    </location>
</feature>
<feature type="region of interest" description="Disordered" evidence="1">
    <location>
        <begin position="1"/>
        <end position="34"/>
    </location>
</feature>
<feature type="region of interest" description="Disordered" evidence="1">
    <location>
        <begin position="92"/>
        <end position="156"/>
    </location>
</feature>
<sequence>MPCSARGALSSDAGTPRDVKACPSRPRFEDRESNRSNHAIGELREHVCQLVQCEWRICYVHLVEGCANCSETRDRPVRTEWEHQLELLPLSESRSPVRARSRSRSPRQEQLQAGDYVAPTCHQWESGQASGRDNISRYDGHTRGSSRPRRTSWSTSLSTIQRSLPAASTIGGGGLVDSGLRDPAFSRGAEKSGTVERLTIDQYRLMRREVDQVRDDALKTQQIAETANRRAYAAERFASQAERGRRAMMCRLRHLETLGSGAILR</sequence>
<dbReference type="EMBL" id="ANJA01000062">
    <property type="protein sequence ID" value="ETO86164.1"/>
    <property type="molecule type" value="Genomic_DNA"/>
</dbReference>
<dbReference type="AlphaFoldDB" id="A0A081B4V3"/>
<evidence type="ECO:0000313" key="2">
    <source>
        <dbReference type="EMBL" id="ETO86164.1"/>
    </source>
</evidence>
<organism evidence="2 3">
    <name type="scientific">Phytophthora nicotianae P1976</name>
    <dbReference type="NCBI Taxonomy" id="1317066"/>
    <lineage>
        <taxon>Eukaryota</taxon>
        <taxon>Sar</taxon>
        <taxon>Stramenopiles</taxon>
        <taxon>Oomycota</taxon>
        <taxon>Peronosporomycetes</taxon>
        <taxon>Peronosporales</taxon>
        <taxon>Peronosporaceae</taxon>
        <taxon>Phytophthora</taxon>
    </lineage>
</organism>
<gene>
    <name evidence="2" type="ORF">F444_00267</name>
</gene>
<accession>A0A081B4V3</accession>
<dbReference type="Proteomes" id="UP000028582">
    <property type="component" value="Unassembled WGS sequence"/>
</dbReference>
<reference evidence="2 3" key="1">
    <citation type="submission" date="2013-11" db="EMBL/GenBank/DDBJ databases">
        <title>The Genome Sequence of Phytophthora parasitica P1976.</title>
        <authorList>
            <consortium name="The Broad Institute Genomics Platform"/>
            <person name="Russ C."/>
            <person name="Tyler B."/>
            <person name="Panabieres F."/>
            <person name="Shan W."/>
            <person name="Tripathy S."/>
            <person name="Grunwald N."/>
            <person name="Machado M."/>
            <person name="Johnson C.S."/>
            <person name="Walker B."/>
            <person name="Young S."/>
            <person name="Zeng Q."/>
            <person name="Gargeya S."/>
            <person name="Fitzgerald M."/>
            <person name="Haas B."/>
            <person name="Abouelleil A."/>
            <person name="Allen A.W."/>
            <person name="Alvarado L."/>
            <person name="Arachchi H.M."/>
            <person name="Berlin A.M."/>
            <person name="Chapman S.B."/>
            <person name="Gainer-Dewar J."/>
            <person name="Goldberg J."/>
            <person name="Griggs A."/>
            <person name="Gujja S."/>
            <person name="Hansen M."/>
            <person name="Howarth C."/>
            <person name="Imamovic A."/>
            <person name="Ireland A."/>
            <person name="Larimer J."/>
            <person name="McCowan C."/>
            <person name="Murphy C."/>
            <person name="Pearson M."/>
            <person name="Poon T.W."/>
            <person name="Priest M."/>
            <person name="Roberts A."/>
            <person name="Saif S."/>
            <person name="Shea T."/>
            <person name="Sisk P."/>
            <person name="Sykes S."/>
            <person name="Wortman J."/>
            <person name="Nusbaum C."/>
            <person name="Birren B."/>
        </authorList>
    </citation>
    <scope>NUCLEOTIDE SEQUENCE [LARGE SCALE GENOMIC DNA]</scope>
    <source>
        <strain evidence="2 3">P1976</strain>
    </source>
</reference>
<name>A0A081B4V3_PHYNI</name>
<evidence type="ECO:0000256" key="1">
    <source>
        <dbReference type="SAM" id="MobiDB-lite"/>
    </source>
</evidence>
<protein>
    <submittedName>
        <fullName evidence="2">Uncharacterized protein</fullName>
    </submittedName>
</protein>
<comment type="caution">
    <text evidence="2">The sequence shown here is derived from an EMBL/GenBank/DDBJ whole genome shotgun (WGS) entry which is preliminary data.</text>
</comment>